<dbReference type="Proteomes" id="UP000234341">
    <property type="component" value="Unassembled WGS sequence"/>
</dbReference>
<organism evidence="3 4">
    <name type="scientific">Cupriavidus pauculus</name>
    <dbReference type="NCBI Taxonomy" id="82633"/>
    <lineage>
        <taxon>Bacteria</taxon>
        <taxon>Pseudomonadati</taxon>
        <taxon>Pseudomonadota</taxon>
        <taxon>Betaproteobacteria</taxon>
        <taxon>Burkholderiales</taxon>
        <taxon>Burkholderiaceae</taxon>
        <taxon>Cupriavidus</taxon>
    </lineage>
</organism>
<sequence length="382" mass="42547">MTSRLLGYLALVIACISGSALAAEFGSKGGPPPANINQIAAVLHQDSNDLELLISFGTSKGGSAGHIALAVRGDGASDDDTVYSANFYADRTVGHETRFDTSDLILAIPKREYLFETTSSLSETTVFGLDFGEIYKRSVIGVRVFGVPAQDRQSLVAFFQRVNADYHRRATDVAYHRGEVKYDYFRLNCAKAIGAAFKYGAGYQDLKVKSPRALQGRRVVAAATANIPTEMALQLMSAWNARGYRMDVVLYKKYGDSSYVEPREDPKIAFKDLPNRFPSVLSLDFRREQGAYRDFDNLFAMYLLYNLGRYSVRLDGRTRLLEIERDKEPMDYPAAAKLAKGSAKSDSDNFRRHTLFRPLGKSIGETPDNTHLYDYSEEAPRP</sequence>
<feature type="chain" id="PRO_5014788413" description="DUF4105 domain-containing protein" evidence="2">
    <location>
        <begin position="23"/>
        <end position="382"/>
    </location>
</feature>
<comment type="caution">
    <text evidence="3">The sequence shown here is derived from an EMBL/GenBank/DDBJ whole genome shotgun (WGS) entry which is preliminary data.</text>
</comment>
<evidence type="ECO:0000256" key="1">
    <source>
        <dbReference type="SAM" id="MobiDB-lite"/>
    </source>
</evidence>
<dbReference type="EMBL" id="PJRP01000004">
    <property type="protein sequence ID" value="PLQ00382.1"/>
    <property type="molecule type" value="Genomic_DNA"/>
</dbReference>
<accession>A0A2N5CDX9</accession>
<evidence type="ECO:0000313" key="3">
    <source>
        <dbReference type="EMBL" id="PLQ00382.1"/>
    </source>
</evidence>
<dbReference type="OrthoDB" id="8952737at2"/>
<name>A0A2N5CDX9_9BURK</name>
<dbReference type="AlphaFoldDB" id="A0A2N5CDX9"/>
<proteinExistence type="predicted"/>
<keyword evidence="2" id="KW-0732">Signal</keyword>
<evidence type="ECO:0000256" key="2">
    <source>
        <dbReference type="SAM" id="SignalP"/>
    </source>
</evidence>
<feature type="signal peptide" evidence="2">
    <location>
        <begin position="1"/>
        <end position="22"/>
    </location>
</feature>
<dbReference type="RefSeq" id="WP_101681751.1">
    <property type="nucleotide sequence ID" value="NZ_PJRP01000004.1"/>
</dbReference>
<evidence type="ECO:0008006" key="5">
    <source>
        <dbReference type="Google" id="ProtNLM"/>
    </source>
</evidence>
<gene>
    <name evidence="3" type="ORF">CYJ10_12180</name>
</gene>
<dbReference type="PROSITE" id="PS51257">
    <property type="entry name" value="PROKAR_LIPOPROTEIN"/>
    <property type="match status" value="1"/>
</dbReference>
<feature type="region of interest" description="Disordered" evidence="1">
    <location>
        <begin position="358"/>
        <end position="382"/>
    </location>
</feature>
<evidence type="ECO:0000313" key="4">
    <source>
        <dbReference type="Proteomes" id="UP000234341"/>
    </source>
</evidence>
<protein>
    <recommendedName>
        <fullName evidence="5">DUF4105 domain-containing protein</fullName>
    </recommendedName>
</protein>
<reference evidence="3 4" key="1">
    <citation type="submission" date="2017-12" db="EMBL/GenBank/DDBJ databases">
        <title>Genome sequence of the active heterotrophic nitrifier-denitrifier, Cupriavidus pauculus UM1.</title>
        <authorList>
            <person name="Putonti C."/>
            <person name="Castignetti D."/>
        </authorList>
    </citation>
    <scope>NUCLEOTIDE SEQUENCE [LARGE SCALE GENOMIC DNA]</scope>
    <source>
        <strain evidence="3 4">UM1</strain>
    </source>
</reference>